<proteinExistence type="predicted"/>
<keyword evidence="1" id="KW-0238">DNA-binding</keyword>
<dbReference type="PROSITE" id="PS50943">
    <property type="entry name" value="HTH_CROC1"/>
    <property type="match status" value="1"/>
</dbReference>
<dbReference type="Proteomes" id="UP000242662">
    <property type="component" value="Unassembled WGS sequence"/>
</dbReference>
<accession>A0A1G6MQW3</accession>
<dbReference type="PANTHER" id="PTHR46558">
    <property type="entry name" value="TRACRIPTIONAL REGULATORY PROTEIN-RELATED-RELATED"/>
    <property type="match status" value="1"/>
</dbReference>
<evidence type="ECO:0000313" key="3">
    <source>
        <dbReference type="EMBL" id="SDC57902.1"/>
    </source>
</evidence>
<dbReference type="PANTHER" id="PTHR46558:SF4">
    <property type="entry name" value="DNA-BIDING PHAGE PROTEIN"/>
    <property type="match status" value="1"/>
</dbReference>
<keyword evidence="4" id="KW-1185">Reference proteome</keyword>
<organism evidence="3 4">
    <name type="scientific">Shouchella lonarensis</name>
    <dbReference type="NCBI Taxonomy" id="1464122"/>
    <lineage>
        <taxon>Bacteria</taxon>
        <taxon>Bacillati</taxon>
        <taxon>Bacillota</taxon>
        <taxon>Bacilli</taxon>
        <taxon>Bacillales</taxon>
        <taxon>Bacillaceae</taxon>
        <taxon>Shouchella</taxon>
    </lineage>
</organism>
<evidence type="ECO:0000256" key="1">
    <source>
        <dbReference type="ARBA" id="ARBA00023125"/>
    </source>
</evidence>
<protein>
    <submittedName>
        <fullName evidence="3">Putative transcriptional regulator</fullName>
    </submittedName>
</protein>
<dbReference type="SUPFAM" id="SSF47413">
    <property type="entry name" value="lambda repressor-like DNA-binding domains"/>
    <property type="match status" value="1"/>
</dbReference>
<dbReference type="CDD" id="cd00093">
    <property type="entry name" value="HTH_XRE"/>
    <property type="match status" value="1"/>
</dbReference>
<dbReference type="EMBL" id="FMYM01000010">
    <property type="protein sequence ID" value="SDC57902.1"/>
    <property type="molecule type" value="Genomic_DNA"/>
</dbReference>
<evidence type="ECO:0000259" key="2">
    <source>
        <dbReference type="PROSITE" id="PS50943"/>
    </source>
</evidence>
<dbReference type="SMART" id="SM00530">
    <property type="entry name" value="HTH_XRE"/>
    <property type="match status" value="1"/>
</dbReference>
<dbReference type="InterPro" id="IPR001387">
    <property type="entry name" value="Cro/C1-type_HTH"/>
</dbReference>
<evidence type="ECO:0000313" key="4">
    <source>
        <dbReference type="Proteomes" id="UP000242662"/>
    </source>
</evidence>
<dbReference type="GO" id="GO:0003677">
    <property type="term" value="F:DNA binding"/>
    <property type="evidence" value="ECO:0007669"/>
    <property type="project" value="UniProtKB-KW"/>
</dbReference>
<reference evidence="4" key="1">
    <citation type="submission" date="2016-09" db="EMBL/GenBank/DDBJ databases">
        <authorList>
            <person name="Varghese N."/>
            <person name="Submissions S."/>
        </authorList>
    </citation>
    <scope>NUCLEOTIDE SEQUENCE [LARGE SCALE GENOMIC DNA]</scope>
    <source>
        <strain evidence="4">25nlg</strain>
    </source>
</reference>
<dbReference type="Gene3D" id="1.10.260.40">
    <property type="entry name" value="lambda repressor-like DNA-binding domains"/>
    <property type="match status" value="1"/>
</dbReference>
<dbReference type="AlphaFoldDB" id="A0A1G6MQW3"/>
<dbReference type="InterPro" id="IPR010982">
    <property type="entry name" value="Lambda_DNA-bd_dom_sf"/>
</dbReference>
<dbReference type="Pfam" id="PF01381">
    <property type="entry name" value="HTH_3"/>
    <property type="match status" value="1"/>
</dbReference>
<gene>
    <name evidence="3" type="ORF">SAMN05421737_110113</name>
</gene>
<dbReference type="STRING" id="1464122.SAMN05421737_110113"/>
<feature type="domain" description="HTH cro/C1-type" evidence="2">
    <location>
        <begin position="6"/>
        <end position="60"/>
    </location>
</feature>
<name>A0A1G6MQW3_9BACI</name>
<sequence>MIENHVRLLRAEKRMTQEELAVAVHVTRQTIVALEKGSYSPSLVLAIRIARQFGLSVEEVFILREDE</sequence>